<keyword evidence="1" id="KW-0677">Repeat</keyword>
<dbReference type="SMART" id="SM00028">
    <property type="entry name" value="TPR"/>
    <property type="match status" value="4"/>
</dbReference>
<feature type="domain" description="Guanylate cyclase" evidence="5">
    <location>
        <begin position="22"/>
        <end position="133"/>
    </location>
</feature>
<dbReference type="InterPro" id="IPR029787">
    <property type="entry name" value="Nucleotide_cyclase"/>
</dbReference>
<evidence type="ECO:0000256" key="3">
    <source>
        <dbReference type="PROSITE-ProRule" id="PRU00339"/>
    </source>
</evidence>
<dbReference type="CDD" id="cd07302">
    <property type="entry name" value="CHD"/>
    <property type="match status" value="1"/>
</dbReference>
<dbReference type="EMBL" id="JAUSWL010000003">
    <property type="protein sequence ID" value="MDQ0543498.1"/>
    <property type="molecule type" value="Genomic_DNA"/>
</dbReference>
<comment type="caution">
    <text evidence="6">The sequence shown here is derived from an EMBL/GenBank/DDBJ whole genome shotgun (WGS) entry which is preliminary data.</text>
</comment>
<dbReference type="PANTHER" id="PTHR43081">
    <property type="entry name" value="ADENYLATE CYCLASE, TERMINAL-DIFFERENTIATION SPECIFIC-RELATED"/>
    <property type="match status" value="1"/>
</dbReference>
<keyword evidence="4" id="KW-0472">Membrane</keyword>
<dbReference type="GO" id="GO:0035556">
    <property type="term" value="P:intracellular signal transduction"/>
    <property type="evidence" value="ECO:0007669"/>
    <property type="project" value="InterPro"/>
</dbReference>
<dbReference type="GO" id="GO:0006171">
    <property type="term" value="P:cAMP biosynthetic process"/>
    <property type="evidence" value="ECO:0007669"/>
    <property type="project" value="TreeGrafter"/>
</dbReference>
<dbReference type="InterPro" id="IPR050697">
    <property type="entry name" value="Adenylyl/Guanylyl_Cyclase_3/4"/>
</dbReference>
<dbReference type="Gene3D" id="3.30.70.1230">
    <property type="entry name" value="Nucleotide cyclase"/>
    <property type="match status" value="1"/>
</dbReference>
<sequence>MSQNAKRSSAVEWSVPERRLAAIFAADIAGYSKAMHADESGAMRALQAMREVVDRLILARRGRIANTAGDSVLAEFASVTDAVCCAVAIQQALAEAEGDAGRFRLRIGIHLGDIMVHGGDIFGDGVNIAARLQAAADPGALRLSEAAYLQVRGLPEIRFLDLGPQRLKNIARPLRVYAVPPPDGRTSRAVQVRRARAALRPTLGAAAVLAAGAAGLTVAWPYLAGSERAAELREPTVRPRLSLVVLPLTNQSGDADQDYLAEQLAEDLSADLARAPGTFVIAHGTAQSYRGRQAEPRAIGRELGVRYVVQGSLRQSAEQVRFAVQLTDVETGASLWADRYDGPRAAVGAAQDVLVAQVGRALGVRLLEAATHARAGQPADAVDLVMRGQALLNRPFARDNHAQARPLFERALGLDPMNTDARLGLAEVLVDGVLNGWTTERTADLDTAEQAIASVLQGDPTHPFAHYLRGETLRARSRYAEALAAFDRVLTLNPSFARAYAYRGLIQIFLGRAERTEADIAAAIRLSPRDPLLGAWLARDGLARLHLGQDQEAIEPLRRAAAVNPLFDFPHLYLACAFARLDRDEEARASLAEFLRLRPGYSLARYRSLTSTDPTFLAQRERIYDGLRRAGLPEQ</sequence>
<keyword evidence="2 3" id="KW-0802">TPR repeat</keyword>
<dbReference type="RefSeq" id="WP_230366196.1">
    <property type="nucleotide sequence ID" value="NZ_JAJALK010000004.1"/>
</dbReference>
<dbReference type="PROSITE" id="PS50005">
    <property type="entry name" value="TPR"/>
    <property type="match status" value="1"/>
</dbReference>
<keyword evidence="4" id="KW-1133">Transmembrane helix</keyword>
<dbReference type="Pfam" id="PF00211">
    <property type="entry name" value="Guanylate_cyc"/>
    <property type="match status" value="1"/>
</dbReference>
<reference evidence="6" key="1">
    <citation type="submission" date="2023-07" db="EMBL/GenBank/DDBJ databases">
        <title>Genomic Encyclopedia of Type Strains, Phase IV (KMG-IV): sequencing the most valuable type-strain genomes for metagenomic binning, comparative biology and taxonomic classification.</title>
        <authorList>
            <person name="Goeker M."/>
        </authorList>
    </citation>
    <scope>NUCLEOTIDE SEQUENCE</scope>
    <source>
        <strain evidence="6">DSM 19569</strain>
    </source>
</reference>
<gene>
    <name evidence="6" type="ORF">QO001_002424</name>
</gene>
<dbReference type="InterPro" id="IPR013105">
    <property type="entry name" value="TPR_2"/>
</dbReference>
<evidence type="ECO:0000259" key="5">
    <source>
        <dbReference type="PROSITE" id="PS50125"/>
    </source>
</evidence>
<dbReference type="PROSITE" id="PS50125">
    <property type="entry name" value="GUANYLATE_CYCLASE_2"/>
    <property type="match status" value="1"/>
</dbReference>
<name>A0AAJ1TVX5_9HYPH</name>
<dbReference type="SUPFAM" id="SSF48452">
    <property type="entry name" value="TPR-like"/>
    <property type="match status" value="1"/>
</dbReference>
<feature type="transmembrane region" description="Helical" evidence="4">
    <location>
        <begin position="203"/>
        <end position="223"/>
    </location>
</feature>
<evidence type="ECO:0000256" key="2">
    <source>
        <dbReference type="ARBA" id="ARBA00022803"/>
    </source>
</evidence>
<evidence type="ECO:0000256" key="1">
    <source>
        <dbReference type="ARBA" id="ARBA00022737"/>
    </source>
</evidence>
<keyword evidence="4" id="KW-0812">Transmembrane</keyword>
<feature type="repeat" description="TPR" evidence="3">
    <location>
        <begin position="463"/>
        <end position="496"/>
    </location>
</feature>
<dbReference type="Pfam" id="PF07719">
    <property type="entry name" value="TPR_2"/>
    <property type="match status" value="1"/>
</dbReference>
<dbReference type="AlphaFoldDB" id="A0AAJ1TVX5"/>
<dbReference type="InterPro" id="IPR019734">
    <property type="entry name" value="TPR_rpt"/>
</dbReference>
<dbReference type="Gene3D" id="1.25.40.10">
    <property type="entry name" value="Tetratricopeptide repeat domain"/>
    <property type="match status" value="2"/>
</dbReference>
<protein>
    <submittedName>
        <fullName evidence="6">Class 3 adenylate cyclase/TolB-like protein/Tfp pilus assembly protein PilF</fullName>
    </submittedName>
</protein>
<dbReference type="Proteomes" id="UP001223420">
    <property type="component" value="Unassembled WGS sequence"/>
</dbReference>
<dbReference type="InterPro" id="IPR011990">
    <property type="entry name" value="TPR-like_helical_dom_sf"/>
</dbReference>
<dbReference type="InterPro" id="IPR001054">
    <property type="entry name" value="A/G_cyclase"/>
</dbReference>
<dbReference type="SUPFAM" id="SSF55073">
    <property type="entry name" value="Nucleotide cyclase"/>
    <property type="match status" value="1"/>
</dbReference>
<accession>A0AAJ1TVX5</accession>
<organism evidence="6 7">
    <name type="scientific">Methylobacterium brachiatum</name>
    <dbReference type="NCBI Taxonomy" id="269660"/>
    <lineage>
        <taxon>Bacteria</taxon>
        <taxon>Pseudomonadati</taxon>
        <taxon>Pseudomonadota</taxon>
        <taxon>Alphaproteobacteria</taxon>
        <taxon>Hyphomicrobiales</taxon>
        <taxon>Methylobacteriaceae</taxon>
        <taxon>Methylobacterium</taxon>
    </lineage>
</organism>
<proteinExistence type="predicted"/>
<dbReference type="Gene3D" id="3.40.50.10070">
    <property type="entry name" value="TolB, N-terminal domain"/>
    <property type="match status" value="1"/>
</dbReference>
<evidence type="ECO:0000256" key="4">
    <source>
        <dbReference type="SAM" id="Phobius"/>
    </source>
</evidence>
<evidence type="ECO:0000313" key="7">
    <source>
        <dbReference type="Proteomes" id="UP001223420"/>
    </source>
</evidence>
<dbReference type="GO" id="GO:0004016">
    <property type="term" value="F:adenylate cyclase activity"/>
    <property type="evidence" value="ECO:0007669"/>
    <property type="project" value="UniProtKB-ARBA"/>
</dbReference>
<dbReference type="Pfam" id="PF13432">
    <property type="entry name" value="TPR_16"/>
    <property type="match status" value="1"/>
</dbReference>
<evidence type="ECO:0000313" key="6">
    <source>
        <dbReference type="EMBL" id="MDQ0543498.1"/>
    </source>
</evidence>
<dbReference type="PANTHER" id="PTHR43081:SF19">
    <property type="entry name" value="PH-SENSITIVE ADENYLATE CYCLASE RV1264"/>
    <property type="match status" value="1"/>
</dbReference>